<dbReference type="InterPro" id="IPR043917">
    <property type="entry name" value="DUF5753"/>
</dbReference>
<reference evidence="3" key="1">
    <citation type="journal article" date="2019" name="Int. J. Syst. Evol. Microbiol.">
        <title>The Global Catalogue of Microorganisms (GCM) 10K type strain sequencing project: providing services to taxonomists for standard genome sequencing and annotation.</title>
        <authorList>
            <consortium name="The Broad Institute Genomics Platform"/>
            <consortium name="The Broad Institute Genome Sequencing Center for Infectious Disease"/>
            <person name="Wu L."/>
            <person name="Ma J."/>
        </authorList>
    </citation>
    <scope>NUCLEOTIDE SEQUENCE [LARGE SCALE GENOMIC DNA]</scope>
    <source>
        <strain evidence="3">JCM 18081</strain>
    </source>
</reference>
<gene>
    <name evidence="2" type="ORF">GCM10023220_38030</name>
</gene>
<proteinExistence type="predicted"/>
<dbReference type="EMBL" id="BAABIG010000034">
    <property type="protein sequence ID" value="GAA4804781.1"/>
    <property type="molecule type" value="Genomic_DNA"/>
</dbReference>
<sequence>MEAEATSVRTWQMGVIPGLLQTGEYARELMTSIGMSEAVEEKVDALVEVRLARQVVLTRESPLTLWAIIAEGALRTRCVGEDVMRDQLGRLLNRGRRPNVTIQVLPSDSPPHVGQMGSYSVLGFENYADLDVVHVESLTSALYVEDGEQVGMYRDAFERLRAAALSVEQSAERIEQIWDEHGPR</sequence>
<protein>
    <recommendedName>
        <fullName evidence="1">DUF5753 domain-containing protein</fullName>
    </recommendedName>
</protein>
<accession>A0ABP9C6I9</accession>
<name>A0ABP9C6I9_9ACTN</name>
<evidence type="ECO:0000313" key="2">
    <source>
        <dbReference type="EMBL" id="GAA4804781.1"/>
    </source>
</evidence>
<evidence type="ECO:0000259" key="1">
    <source>
        <dbReference type="Pfam" id="PF19054"/>
    </source>
</evidence>
<keyword evidence="3" id="KW-1185">Reference proteome</keyword>
<organism evidence="2 3">
    <name type="scientific">Streptomyces ziwulingensis</name>
    <dbReference type="NCBI Taxonomy" id="1045501"/>
    <lineage>
        <taxon>Bacteria</taxon>
        <taxon>Bacillati</taxon>
        <taxon>Actinomycetota</taxon>
        <taxon>Actinomycetes</taxon>
        <taxon>Kitasatosporales</taxon>
        <taxon>Streptomycetaceae</taxon>
        <taxon>Streptomyces</taxon>
    </lineage>
</organism>
<comment type="caution">
    <text evidence="2">The sequence shown here is derived from an EMBL/GenBank/DDBJ whole genome shotgun (WGS) entry which is preliminary data.</text>
</comment>
<feature type="domain" description="DUF5753" evidence="1">
    <location>
        <begin position="1"/>
        <end position="176"/>
    </location>
</feature>
<dbReference type="Pfam" id="PF19054">
    <property type="entry name" value="DUF5753"/>
    <property type="match status" value="1"/>
</dbReference>
<dbReference type="Proteomes" id="UP001501265">
    <property type="component" value="Unassembled WGS sequence"/>
</dbReference>
<evidence type="ECO:0000313" key="3">
    <source>
        <dbReference type="Proteomes" id="UP001501265"/>
    </source>
</evidence>